<dbReference type="OrthoDB" id="9805924at2"/>
<dbReference type="RefSeq" id="WP_124540804.1">
    <property type="nucleotide sequence ID" value="NZ_QUSW01000003.1"/>
</dbReference>
<gene>
    <name evidence="4" type="ORF">DZC73_13315</name>
</gene>
<dbReference type="PROSITE" id="PS51186">
    <property type="entry name" value="GNAT"/>
    <property type="match status" value="1"/>
</dbReference>
<dbReference type="GO" id="GO:0016747">
    <property type="term" value="F:acyltransferase activity, transferring groups other than amino-acyl groups"/>
    <property type="evidence" value="ECO:0007669"/>
    <property type="project" value="InterPro"/>
</dbReference>
<evidence type="ECO:0000313" key="5">
    <source>
        <dbReference type="Proteomes" id="UP000267464"/>
    </source>
</evidence>
<reference evidence="4 5" key="2">
    <citation type="submission" date="2018-12" db="EMBL/GenBank/DDBJ databases">
        <title>Rhizobacter gummiphilus sp. nov., a rubber-degrading bacterium isolated from the soil of a botanical garden in Japan.</title>
        <authorList>
            <person name="Shunsuke S.S."/>
        </authorList>
    </citation>
    <scope>NUCLEOTIDE SEQUENCE [LARGE SCALE GENOMIC DNA]</scope>
    <source>
        <strain evidence="4 5">S-16</strain>
    </source>
</reference>
<proteinExistence type="predicted"/>
<dbReference type="SUPFAM" id="SSF55729">
    <property type="entry name" value="Acyl-CoA N-acyltransferases (Nat)"/>
    <property type="match status" value="1"/>
</dbReference>
<dbReference type="CDD" id="cd04301">
    <property type="entry name" value="NAT_SF"/>
    <property type="match status" value="1"/>
</dbReference>
<dbReference type="Proteomes" id="UP000267464">
    <property type="component" value="Unassembled WGS sequence"/>
</dbReference>
<name>A0A3N7HQ11_9BURK</name>
<sequence>MNDRAPRAFDATLLHRLEEASLNASAPPQQLLIDGWLVRFCPGKAKRARSVNAISAGRLLVADKLALCQRVYDEAELPLFIRITPFSEPSGLDAQLEAHGLRKLDDTRVMVCADPARHIGGGLPPDMSLQRVGLDAFAQTVGALRGSSLAQRQAHAQRLANSPVPFFAALLKRGGEVVGCGQVAIEGDMVGLYDIFTAPAARGRGVAGVLCRQLLADALSRGAKTAYLQVDAANAPARALYHRMGFIDAYAYHYRTTHPTAA</sequence>
<dbReference type="PANTHER" id="PTHR43420:SF12">
    <property type="entry name" value="N-ACETYLTRANSFERASE DOMAIN-CONTAINING PROTEIN"/>
    <property type="match status" value="1"/>
</dbReference>
<keyword evidence="5" id="KW-1185">Reference proteome</keyword>
<feature type="domain" description="N-acetyltransferase" evidence="3">
    <location>
        <begin position="127"/>
        <end position="262"/>
    </location>
</feature>
<dbReference type="AlphaFoldDB" id="A0A3N7HQ11"/>
<dbReference type="Pfam" id="PF00583">
    <property type="entry name" value="Acetyltransf_1"/>
    <property type="match status" value="1"/>
</dbReference>
<accession>A0A3N7HQ11</accession>
<dbReference type="PANTHER" id="PTHR43420">
    <property type="entry name" value="ACETYLTRANSFERASE"/>
    <property type="match status" value="1"/>
</dbReference>
<evidence type="ECO:0000256" key="2">
    <source>
        <dbReference type="ARBA" id="ARBA00023315"/>
    </source>
</evidence>
<comment type="caution">
    <text evidence="4">The sequence shown here is derived from an EMBL/GenBank/DDBJ whole genome shotgun (WGS) entry which is preliminary data.</text>
</comment>
<evidence type="ECO:0000256" key="1">
    <source>
        <dbReference type="ARBA" id="ARBA00022679"/>
    </source>
</evidence>
<protein>
    <submittedName>
        <fullName evidence="4">GNAT family N-acetyltransferase</fullName>
    </submittedName>
</protein>
<keyword evidence="1 4" id="KW-0808">Transferase</keyword>
<dbReference type="Gene3D" id="3.40.630.30">
    <property type="match status" value="1"/>
</dbReference>
<reference evidence="4 5" key="1">
    <citation type="submission" date="2018-08" db="EMBL/GenBank/DDBJ databases">
        <authorList>
            <person name="Khan S.A."/>
            <person name="Jeon C.O."/>
            <person name="Chun B.H."/>
            <person name="Jeong S.E."/>
        </authorList>
    </citation>
    <scope>NUCLEOTIDE SEQUENCE [LARGE SCALE GENOMIC DNA]</scope>
    <source>
        <strain evidence="4 5">S-16</strain>
    </source>
</reference>
<evidence type="ECO:0000313" key="4">
    <source>
        <dbReference type="EMBL" id="RQP24280.1"/>
    </source>
</evidence>
<dbReference type="InterPro" id="IPR050680">
    <property type="entry name" value="YpeA/RimI_acetyltransf"/>
</dbReference>
<dbReference type="InterPro" id="IPR000182">
    <property type="entry name" value="GNAT_dom"/>
</dbReference>
<organism evidence="4 5">
    <name type="scientific">Piscinibacter terrae</name>
    <dbReference type="NCBI Taxonomy" id="2496871"/>
    <lineage>
        <taxon>Bacteria</taxon>
        <taxon>Pseudomonadati</taxon>
        <taxon>Pseudomonadota</taxon>
        <taxon>Betaproteobacteria</taxon>
        <taxon>Burkholderiales</taxon>
        <taxon>Sphaerotilaceae</taxon>
        <taxon>Piscinibacter</taxon>
    </lineage>
</organism>
<evidence type="ECO:0000259" key="3">
    <source>
        <dbReference type="PROSITE" id="PS51186"/>
    </source>
</evidence>
<dbReference type="EMBL" id="QUSW01000003">
    <property type="protein sequence ID" value="RQP24280.1"/>
    <property type="molecule type" value="Genomic_DNA"/>
</dbReference>
<dbReference type="InterPro" id="IPR016181">
    <property type="entry name" value="Acyl_CoA_acyltransferase"/>
</dbReference>
<keyword evidence="2" id="KW-0012">Acyltransferase</keyword>